<keyword evidence="1" id="KW-0812">Transmembrane</keyword>
<dbReference type="eggNOG" id="COG4783">
    <property type="taxonomic scope" value="Bacteria"/>
</dbReference>
<accession>A0A1C2JBL7</accession>
<evidence type="ECO:0000256" key="1">
    <source>
        <dbReference type="SAM" id="Phobius"/>
    </source>
</evidence>
<reference evidence="2 3" key="1">
    <citation type="journal article" date="2016" name="Int. J. Mol. Sci.">
        <title>Comparative genomics of the extreme acidophile Acidithiobacillus thiooxidans reveals intraspecific divergence and niche adaptation.</title>
        <authorList>
            <person name="Zhang X."/>
            <person name="Feng X."/>
            <person name="Tao J."/>
            <person name="Ma L."/>
            <person name="Xiao Y."/>
            <person name="Liang Y."/>
            <person name="Liu X."/>
            <person name="Yin H."/>
        </authorList>
    </citation>
    <scope>NUCLEOTIDE SEQUENCE [LARGE SCALE GENOMIC DNA]</scope>
    <source>
        <strain evidence="2 3">A02</strain>
    </source>
</reference>
<name>A0A1C2JBL7_ACITH</name>
<proteinExistence type="predicted"/>
<sequence length="307" mass="35092">MNSFSSNTYLLIYGLYWFLCILISYMIVPKPEQSVDEKFPLLLFVVIASVIPLLGPVVILVYAIFLRSVAWRLHEPELEPVKLPPVMRDVRLTTSTVAPGSVAARLRHSRDPRQRLATVSQIAESQFFNQTQLLRGALSDDAEEVRLLAYAALDRREQENTELLIHLNAQQTRAHEARTLRRIQDSRQWLYWNIHHTEAREMTIASSVGAPTKWEPDYANMDHESPSMKLLMGLHLLETGKIDKAISEMKNAEAKKIASSIVAPHLASAHFRSRNIEKIVDIYRAHPELKLSPRYGPSFSFWTGERP</sequence>
<protein>
    <submittedName>
        <fullName evidence="2">Uncharacterized protein</fullName>
    </submittedName>
</protein>
<dbReference type="Proteomes" id="UP000094893">
    <property type="component" value="Unassembled WGS sequence"/>
</dbReference>
<organism evidence="2 3">
    <name type="scientific">Acidithiobacillus thiooxidans</name>
    <name type="common">Thiobacillus thiooxidans</name>
    <dbReference type="NCBI Taxonomy" id="930"/>
    <lineage>
        <taxon>Bacteria</taxon>
        <taxon>Pseudomonadati</taxon>
        <taxon>Pseudomonadota</taxon>
        <taxon>Acidithiobacillia</taxon>
        <taxon>Acidithiobacillales</taxon>
        <taxon>Acidithiobacillaceae</taxon>
        <taxon>Acidithiobacillus</taxon>
    </lineage>
</organism>
<dbReference type="AlphaFoldDB" id="A0A1C2JBL7"/>
<gene>
    <name evidence="2" type="ORF">A6P07_16900</name>
</gene>
<evidence type="ECO:0000313" key="3">
    <source>
        <dbReference type="Proteomes" id="UP000094893"/>
    </source>
</evidence>
<keyword evidence="1" id="KW-1133">Transmembrane helix</keyword>
<evidence type="ECO:0000313" key="2">
    <source>
        <dbReference type="EMBL" id="OCX69198.1"/>
    </source>
</evidence>
<feature type="transmembrane region" description="Helical" evidence="1">
    <location>
        <begin position="39"/>
        <end position="65"/>
    </location>
</feature>
<feature type="transmembrane region" description="Helical" evidence="1">
    <location>
        <begin position="7"/>
        <end position="27"/>
    </location>
</feature>
<keyword evidence="1" id="KW-0472">Membrane</keyword>
<dbReference type="EMBL" id="LWSA01000258">
    <property type="protein sequence ID" value="OCX69198.1"/>
    <property type="molecule type" value="Genomic_DNA"/>
</dbReference>
<comment type="caution">
    <text evidence="2">The sequence shown here is derived from an EMBL/GenBank/DDBJ whole genome shotgun (WGS) entry which is preliminary data.</text>
</comment>